<accession>A0ABY4DBY2</accession>
<evidence type="ECO:0000313" key="10">
    <source>
        <dbReference type="Proteomes" id="UP000829708"/>
    </source>
</evidence>
<evidence type="ECO:0000256" key="5">
    <source>
        <dbReference type="ARBA" id="ARBA00022989"/>
    </source>
</evidence>
<dbReference type="Pfam" id="PF00528">
    <property type="entry name" value="BPD_transp_1"/>
    <property type="match status" value="1"/>
</dbReference>
<comment type="subcellular location">
    <subcellularLocation>
        <location evidence="1 7">Cell membrane</location>
        <topology evidence="1 7">Multi-pass membrane protein</topology>
    </subcellularLocation>
</comment>
<feature type="domain" description="ABC transmembrane type-1" evidence="8">
    <location>
        <begin position="79"/>
        <end position="262"/>
    </location>
</feature>
<feature type="transmembrane region" description="Helical" evidence="7">
    <location>
        <begin position="24"/>
        <end position="42"/>
    </location>
</feature>
<sequence length="270" mass="30043">MPIHKDGTTFFWKRRTVSQQRTRFFSFLVILVIFLISSSYIGRQTMWEFVSDAPVQIRDFVSRMFPPDVKYFGRIMPALWDTITISVFGTGIAVVISFLLAIMAAKNTTPNSAVRMVVLTVIVASRSVNSMIWALLIVQIVGPGLLASIIAIAIRSLGMISKLMYEAIEEINKEPIEAITATGATKAQVFMYGYLPQLMPSFVGTSVYRWENNIRESTIIGIVGGGGIGMLLNSSINRLAWDQVMSILIVIFFTVVVAEWVSAKIRKSIS</sequence>
<evidence type="ECO:0000256" key="6">
    <source>
        <dbReference type="ARBA" id="ARBA00023136"/>
    </source>
</evidence>
<comment type="similarity">
    <text evidence="7">Belongs to the binding-protein-dependent transport system permease family.</text>
</comment>
<keyword evidence="4 7" id="KW-0812">Transmembrane</keyword>
<name>A0ABY4DBY2_9SPIR</name>
<evidence type="ECO:0000259" key="8">
    <source>
        <dbReference type="PROSITE" id="PS50928"/>
    </source>
</evidence>
<dbReference type="PANTHER" id="PTHR30043:SF1">
    <property type="entry name" value="ABC TRANSPORT SYSTEM PERMEASE PROTEIN P69"/>
    <property type="match status" value="1"/>
</dbReference>
<dbReference type="EMBL" id="CP094929">
    <property type="protein sequence ID" value="UOM51535.1"/>
    <property type="molecule type" value="Genomic_DNA"/>
</dbReference>
<keyword evidence="3" id="KW-1003">Cell membrane</keyword>
<dbReference type="InterPro" id="IPR005769">
    <property type="entry name" value="PhnE/PtxC"/>
</dbReference>
<dbReference type="PROSITE" id="PS50928">
    <property type="entry name" value="ABC_TM1"/>
    <property type="match status" value="1"/>
</dbReference>
<dbReference type="Gene3D" id="1.10.3720.10">
    <property type="entry name" value="MetI-like"/>
    <property type="match status" value="1"/>
</dbReference>
<evidence type="ECO:0000256" key="2">
    <source>
        <dbReference type="ARBA" id="ARBA00022448"/>
    </source>
</evidence>
<evidence type="ECO:0000313" key="9">
    <source>
        <dbReference type="EMBL" id="UOM51535.1"/>
    </source>
</evidence>
<evidence type="ECO:0000256" key="1">
    <source>
        <dbReference type="ARBA" id="ARBA00004651"/>
    </source>
</evidence>
<dbReference type="InterPro" id="IPR035906">
    <property type="entry name" value="MetI-like_sf"/>
</dbReference>
<dbReference type="CDD" id="cd06261">
    <property type="entry name" value="TM_PBP2"/>
    <property type="match status" value="1"/>
</dbReference>
<dbReference type="SUPFAM" id="SSF161098">
    <property type="entry name" value="MetI-like"/>
    <property type="match status" value="1"/>
</dbReference>
<dbReference type="InterPro" id="IPR000515">
    <property type="entry name" value="MetI-like"/>
</dbReference>
<proteinExistence type="inferred from homology"/>
<feature type="transmembrane region" description="Helical" evidence="7">
    <location>
        <begin position="243"/>
        <end position="261"/>
    </location>
</feature>
<protein>
    <submittedName>
        <fullName evidence="9">Phosphonate ABC transporter, permease protein PhnE</fullName>
    </submittedName>
</protein>
<organism evidence="9 10">
    <name type="scientific">Sphaerochaeta associata</name>
    <dbReference type="NCBI Taxonomy" id="1129264"/>
    <lineage>
        <taxon>Bacteria</taxon>
        <taxon>Pseudomonadati</taxon>
        <taxon>Spirochaetota</taxon>
        <taxon>Spirochaetia</taxon>
        <taxon>Spirochaetales</taxon>
        <taxon>Sphaerochaetaceae</taxon>
        <taxon>Sphaerochaeta</taxon>
    </lineage>
</organism>
<evidence type="ECO:0000256" key="3">
    <source>
        <dbReference type="ARBA" id="ARBA00022475"/>
    </source>
</evidence>
<keyword evidence="10" id="KW-1185">Reference proteome</keyword>
<dbReference type="Proteomes" id="UP000829708">
    <property type="component" value="Chromosome"/>
</dbReference>
<feature type="transmembrane region" description="Helical" evidence="7">
    <location>
        <begin position="134"/>
        <end position="154"/>
    </location>
</feature>
<evidence type="ECO:0000256" key="7">
    <source>
        <dbReference type="RuleBase" id="RU363032"/>
    </source>
</evidence>
<keyword evidence="6 7" id="KW-0472">Membrane</keyword>
<feature type="transmembrane region" description="Helical" evidence="7">
    <location>
        <begin position="83"/>
        <end position="105"/>
    </location>
</feature>
<reference evidence="10" key="1">
    <citation type="journal article" date="2024" name="J Bioinform Genom">
        <title>Complete genome sequence of the type strain bacterium Sphaerochaeta associata GLS2t (VKM B-2742)t.</title>
        <authorList>
            <person name="Troshina O.Y."/>
            <person name="Tepeeva A.N."/>
            <person name="Arzamasceva V.O."/>
            <person name="Whitman W.B."/>
            <person name="Varghese N."/>
            <person name="Shapiro N."/>
            <person name="Woyke T."/>
            <person name="Kripides N.C."/>
            <person name="Vasilenko O.V."/>
        </authorList>
    </citation>
    <scope>NUCLEOTIDE SEQUENCE [LARGE SCALE GENOMIC DNA]</scope>
    <source>
        <strain evidence="10">GLS2T</strain>
    </source>
</reference>
<evidence type="ECO:0000256" key="4">
    <source>
        <dbReference type="ARBA" id="ARBA00022692"/>
    </source>
</evidence>
<keyword evidence="5 7" id="KW-1133">Transmembrane helix</keyword>
<dbReference type="RefSeq" id="WP_244772965.1">
    <property type="nucleotide sequence ID" value="NZ_CP094929.1"/>
</dbReference>
<dbReference type="NCBIfam" id="TIGR01097">
    <property type="entry name" value="PhnE"/>
    <property type="match status" value="1"/>
</dbReference>
<keyword evidence="2 7" id="KW-0813">Transport</keyword>
<dbReference type="PANTHER" id="PTHR30043">
    <property type="entry name" value="PHOSPHONATES TRANSPORT SYSTEM PERMEASE PROTEIN"/>
    <property type="match status" value="1"/>
</dbReference>
<gene>
    <name evidence="9" type="primary">phnE</name>
    <name evidence="9" type="ORF">MUG09_01950</name>
</gene>